<dbReference type="InterPro" id="IPR002209">
    <property type="entry name" value="Fibroblast_GF_fam"/>
</dbReference>
<dbReference type="GO" id="GO:0008083">
    <property type="term" value="F:growth factor activity"/>
    <property type="evidence" value="ECO:0007669"/>
    <property type="project" value="InterPro"/>
</dbReference>
<reference evidence="4" key="1">
    <citation type="submission" date="2025-08" db="UniProtKB">
        <authorList>
            <consortium name="RefSeq"/>
        </authorList>
    </citation>
    <scope>IDENTIFICATION</scope>
    <source>
        <tissue evidence="4">Gonads</tissue>
    </source>
</reference>
<feature type="compositionally biased region" description="Polar residues" evidence="2">
    <location>
        <begin position="30"/>
        <end position="39"/>
    </location>
</feature>
<dbReference type="SMART" id="SM00442">
    <property type="entry name" value="FGF"/>
    <property type="match status" value="1"/>
</dbReference>
<gene>
    <name evidence="4" type="primary">LOC115887984</name>
</gene>
<evidence type="ECO:0000313" key="3">
    <source>
        <dbReference type="Proteomes" id="UP000504635"/>
    </source>
</evidence>
<feature type="compositionally biased region" description="Acidic residues" evidence="2">
    <location>
        <begin position="14"/>
        <end position="27"/>
    </location>
</feature>
<dbReference type="KEGG" id="soy:115887984"/>
<protein>
    <submittedName>
        <fullName evidence="4">Fibroblast growth factor 1-like</fullName>
    </submittedName>
</protein>
<dbReference type="Pfam" id="PF00167">
    <property type="entry name" value="FGF"/>
    <property type="match status" value="1"/>
</dbReference>
<organism evidence="3 4">
    <name type="scientific">Sitophilus oryzae</name>
    <name type="common">Rice weevil</name>
    <name type="synonym">Curculio oryzae</name>
    <dbReference type="NCBI Taxonomy" id="7048"/>
    <lineage>
        <taxon>Eukaryota</taxon>
        <taxon>Metazoa</taxon>
        <taxon>Ecdysozoa</taxon>
        <taxon>Arthropoda</taxon>
        <taxon>Hexapoda</taxon>
        <taxon>Insecta</taxon>
        <taxon>Pterygota</taxon>
        <taxon>Neoptera</taxon>
        <taxon>Endopterygota</taxon>
        <taxon>Coleoptera</taxon>
        <taxon>Polyphaga</taxon>
        <taxon>Cucujiformia</taxon>
        <taxon>Curculionidae</taxon>
        <taxon>Dryophthorinae</taxon>
        <taxon>Sitophilus</taxon>
    </lineage>
</organism>
<dbReference type="CDD" id="cd00058">
    <property type="entry name" value="beta-trefoil_FGF"/>
    <property type="match status" value="1"/>
</dbReference>
<feature type="region of interest" description="Disordered" evidence="2">
    <location>
        <begin position="1"/>
        <end position="48"/>
    </location>
</feature>
<dbReference type="Gene3D" id="2.80.10.50">
    <property type="match status" value="1"/>
</dbReference>
<dbReference type="RefSeq" id="XP_030763423.1">
    <property type="nucleotide sequence ID" value="XM_030907563.1"/>
</dbReference>
<accession>A0A6J2YHC6</accession>
<evidence type="ECO:0000256" key="1">
    <source>
        <dbReference type="ARBA" id="ARBA00007936"/>
    </source>
</evidence>
<keyword evidence="3" id="KW-1185">Reference proteome</keyword>
<dbReference type="GeneID" id="115887984"/>
<dbReference type="OrthoDB" id="5987799at2759"/>
<name>A0A6J2YHC6_SITOR</name>
<dbReference type="AlphaFoldDB" id="A0A6J2YHC6"/>
<dbReference type="InParanoid" id="A0A6J2YHC6"/>
<evidence type="ECO:0000256" key="2">
    <source>
        <dbReference type="SAM" id="MobiDB-lite"/>
    </source>
</evidence>
<dbReference type="PRINTS" id="PR00262">
    <property type="entry name" value="IL1HBGF"/>
</dbReference>
<comment type="similarity">
    <text evidence="1">Belongs to the heparin-binding growth factors family.</text>
</comment>
<dbReference type="InterPro" id="IPR008996">
    <property type="entry name" value="IL1/FGF"/>
</dbReference>
<dbReference type="Proteomes" id="UP000504635">
    <property type="component" value="Unplaced"/>
</dbReference>
<sequence length="225" mass="24876">MNNYDKTVSGSDSSSDDDSVSGLEEGDGVANSSLNSSRPSRGKRDVWCGVGNTSRSPIFPLRRVVWPPTSNPQTSFRSGYVDPRNARWGNPKLGSKMQLFSQTGYYLAVYPDGKVRGTRDAADPHSFLEIVSAGLPEHVRIKGLLTNMYVAMNKKGRLYAESDPNSPATVFVESFQGSYNAYLSRAFAHLGWYLGIKKSGKFKKGPKTKYGQKAVKFLPNRSRFE</sequence>
<dbReference type="SUPFAM" id="SSF50353">
    <property type="entry name" value="Cytokine"/>
    <property type="match status" value="1"/>
</dbReference>
<dbReference type="PANTHER" id="PTHR11486">
    <property type="entry name" value="FIBROBLAST GROWTH FACTOR"/>
    <property type="match status" value="1"/>
</dbReference>
<dbReference type="InterPro" id="IPR056378">
    <property type="entry name" value="Let-756-like_FGF"/>
</dbReference>
<proteinExistence type="inferred from homology"/>
<evidence type="ECO:0000313" key="4">
    <source>
        <dbReference type="RefSeq" id="XP_030763423.1"/>
    </source>
</evidence>